<reference evidence="1" key="1">
    <citation type="submission" date="2020-06" db="EMBL/GenBank/DDBJ databases">
        <title>Draft genome of Bugula neritina, a colonial animal packing powerful symbionts and potential medicines.</title>
        <authorList>
            <person name="Rayko M."/>
        </authorList>
    </citation>
    <scope>NUCLEOTIDE SEQUENCE [LARGE SCALE GENOMIC DNA]</scope>
    <source>
        <strain evidence="1">Kwan_BN1</strain>
    </source>
</reference>
<protein>
    <submittedName>
        <fullName evidence="1">Uncharacterized protein</fullName>
    </submittedName>
</protein>
<evidence type="ECO:0000313" key="1">
    <source>
        <dbReference type="EMBL" id="KAF6034410.1"/>
    </source>
</evidence>
<proteinExistence type="predicted"/>
<comment type="caution">
    <text evidence="1">The sequence shown here is derived from an EMBL/GenBank/DDBJ whole genome shotgun (WGS) entry which is preliminary data.</text>
</comment>
<dbReference type="Proteomes" id="UP000593567">
    <property type="component" value="Unassembled WGS sequence"/>
</dbReference>
<name>A0A7J7K700_BUGNE</name>
<sequence length="94" mass="10402">MVLYNPGNHINCIPNTGQYCPYPAATDCYQYNPWTHKVTWNCDPAYPSPPKPPVIISSNIHPTGASLSNYPASYLDNTYNSMGFPQSFPLCQGS</sequence>
<dbReference type="AlphaFoldDB" id="A0A7J7K700"/>
<evidence type="ECO:0000313" key="2">
    <source>
        <dbReference type="Proteomes" id="UP000593567"/>
    </source>
</evidence>
<organism evidence="1 2">
    <name type="scientific">Bugula neritina</name>
    <name type="common">Brown bryozoan</name>
    <name type="synonym">Sertularia neritina</name>
    <dbReference type="NCBI Taxonomy" id="10212"/>
    <lineage>
        <taxon>Eukaryota</taxon>
        <taxon>Metazoa</taxon>
        <taxon>Spiralia</taxon>
        <taxon>Lophotrochozoa</taxon>
        <taxon>Bryozoa</taxon>
        <taxon>Gymnolaemata</taxon>
        <taxon>Cheilostomatida</taxon>
        <taxon>Flustrina</taxon>
        <taxon>Buguloidea</taxon>
        <taxon>Bugulidae</taxon>
        <taxon>Bugula</taxon>
    </lineage>
</organism>
<gene>
    <name evidence="1" type="ORF">EB796_007282</name>
</gene>
<keyword evidence="2" id="KW-1185">Reference proteome</keyword>
<accession>A0A7J7K700</accession>
<dbReference type="EMBL" id="VXIV02001080">
    <property type="protein sequence ID" value="KAF6034410.1"/>
    <property type="molecule type" value="Genomic_DNA"/>
</dbReference>